<evidence type="ECO:0000256" key="1">
    <source>
        <dbReference type="ARBA" id="ARBA00011028"/>
    </source>
</evidence>
<dbReference type="Proteomes" id="UP000198215">
    <property type="component" value="Chromosome I"/>
</dbReference>
<dbReference type="RefSeq" id="WP_088975560.1">
    <property type="nucleotide sequence ID" value="NZ_LT607753.1"/>
</dbReference>
<evidence type="ECO:0000256" key="5">
    <source>
        <dbReference type="SAM" id="MobiDB-lite"/>
    </source>
</evidence>
<evidence type="ECO:0000256" key="4">
    <source>
        <dbReference type="RuleBase" id="RU003512"/>
    </source>
</evidence>
<evidence type="ECO:0000313" key="8">
    <source>
        <dbReference type="Proteomes" id="UP000198215"/>
    </source>
</evidence>
<dbReference type="InterPro" id="IPR050492">
    <property type="entry name" value="Bact_metal-bind_prot9"/>
</dbReference>
<dbReference type="InterPro" id="IPR006129">
    <property type="entry name" value="AdhesinB"/>
</dbReference>
<evidence type="ECO:0000256" key="6">
    <source>
        <dbReference type="SAM" id="SignalP"/>
    </source>
</evidence>
<feature type="compositionally biased region" description="Basic and acidic residues" evidence="5">
    <location>
        <begin position="129"/>
        <end position="147"/>
    </location>
</feature>
<organism evidence="7 8">
    <name type="scientific">Micromonospora coxensis</name>
    <dbReference type="NCBI Taxonomy" id="356852"/>
    <lineage>
        <taxon>Bacteria</taxon>
        <taxon>Bacillati</taxon>
        <taxon>Actinomycetota</taxon>
        <taxon>Actinomycetes</taxon>
        <taxon>Micromonosporales</taxon>
        <taxon>Micromonosporaceae</taxon>
        <taxon>Micromonospora</taxon>
    </lineage>
</organism>
<evidence type="ECO:0000313" key="7">
    <source>
        <dbReference type="EMBL" id="SCG50073.1"/>
    </source>
</evidence>
<dbReference type="OrthoDB" id="9810636at2"/>
<feature type="chain" id="PRO_5038508878" evidence="6">
    <location>
        <begin position="31"/>
        <end position="322"/>
    </location>
</feature>
<dbReference type="InterPro" id="IPR006127">
    <property type="entry name" value="ZnuA-like"/>
</dbReference>
<feature type="signal peptide" evidence="6">
    <location>
        <begin position="1"/>
        <end position="30"/>
    </location>
</feature>
<dbReference type="Pfam" id="PF01297">
    <property type="entry name" value="ZnuA"/>
    <property type="match status" value="1"/>
</dbReference>
<dbReference type="SUPFAM" id="SSF53807">
    <property type="entry name" value="Helical backbone' metal receptor"/>
    <property type="match status" value="1"/>
</dbReference>
<feature type="region of interest" description="Disordered" evidence="5">
    <location>
        <begin position="127"/>
        <end position="159"/>
    </location>
</feature>
<name>A0A1C5HW02_9ACTN</name>
<dbReference type="PRINTS" id="PR00690">
    <property type="entry name" value="ADHESNFAMILY"/>
</dbReference>
<dbReference type="Gene3D" id="3.40.50.1980">
    <property type="entry name" value="Nitrogenase molybdenum iron protein domain"/>
    <property type="match status" value="2"/>
</dbReference>
<dbReference type="GO" id="GO:0046872">
    <property type="term" value="F:metal ion binding"/>
    <property type="evidence" value="ECO:0007669"/>
    <property type="project" value="InterPro"/>
</dbReference>
<sequence>MNIRSAPRALAAVTALLALGGTAACSSAGAGAGADPQRVDVVAAFYPLQFLAERIGGDAVTVSNLVKPGAEPHDLELNPGQVGQVTEAELVVYLKGFQPAVDEAVAQNAGDRAFDVSTVQPLLTAAQAGHDHDHEGEGEGEAGHAEEEAGGPDPHLWLDPTRLATVGDKLAARLGAADPDRAADYTARATALRGELEKLDAEFTAGLKTCQRREIVVSHTAFGYLTERYRLEQVGIAGLSPENEPSPKRLAEVAEEAREHKATTIFFETLVSPKVAKTIATEVGAKTAVLDPLEGLSSDNGGDYLSVMRTNLQTLRTALSCS</sequence>
<accession>A0A1C5HW02</accession>
<dbReference type="PANTHER" id="PTHR42953">
    <property type="entry name" value="HIGH-AFFINITY ZINC UPTAKE SYSTEM PROTEIN ZNUA-RELATED"/>
    <property type="match status" value="1"/>
</dbReference>
<evidence type="ECO:0000256" key="3">
    <source>
        <dbReference type="ARBA" id="ARBA00022729"/>
    </source>
</evidence>
<keyword evidence="3 6" id="KW-0732">Signal</keyword>
<comment type="similarity">
    <text evidence="1 4">Belongs to the bacterial solute-binding protein 9 family.</text>
</comment>
<dbReference type="EMBL" id="LT607753">
    <property type="protein sequence ID" value="SCG50073.1"/>
    <property type="molecule type" value="Genomic_DNA"/>
</dbReference>
<gene>
    <name evidence="7" type="ORF">GA0070614_1856</name>
</gene>
<dbReference type="PRINTS" id="PR00691">
    <property type="entry name" value="ADHESINB"/>
</dbReference>
<evidence type="ECO:0000256" key="2">
    <source>
        <dbReference type="ARBA" id="ARBA00022448"/>
    </source>
</evidence>
<dbReference type="PROSITE" id="PS51257">
    <property type="entry name" value="PROKAR_LIPOPROTEIN"/>
    <property type="match status" value="1"/>
</dbReference>
<dbReference type="GO" id="GO:0007155">
    <property type="term" value="P:cell adhesion"/>
    <property type="evidence" value="ECO:0007669"/>
    <property type="project" value="InterPro"/>
</dbReference>
<keyword evidence="2 4" id="KW-0813">Transport</keyword>
<proteinExistence type="inferred from homology"/>
<dbReference type="InterPro" id="IPR006128">
    <property type="entry name" value="Lipoprotein_PsaA-like"/>
</dbReference>
<protein>
    <submittedName>
        <fullName evidence="7">Zinc transport system substrate-binding protein</fullName>
    </submittedName>
</protein>
<dbReference type="AlphaFoldDB" id="A0A1C5HW02"/>
<dbReference type="GO" id="GO:0030001">
    <property type="term" value="P:metal ion transport"/>
    <property type="evidence" value="ECO:0007669"/>
    <property type="project" value="InterPro"/>
</dbReference>
<keyword evidence="8" id="KW-1185">Reference proteome</keyword>
<dbReference type="PANTHER" id="PTHR42953:SF3">
    <property type="entry name" value="HIGH-AFFINITY ZINC UPTAKE SYSTEM PROTEIN ZNUA"/>
    <property type="match status" value="1"/>
</dbReference>
<reference evidence="8" key="1">
    <citation type="submission" date="2016-06" db="EMBL/GenBank/DDBJ databases">
        <authorList>
            <person name="Varghese N."/>
            <person name="Submissions Spin"/>
        </authorList>
    </citation>
    <scope>NUCLEOTIDE SEQUENCE [LARGE SCALE GENOMIC DNA]</scope>
    <source>
        <strain evidence="8">DSM 45161</strain>
    </source>
</reference>